<name>A0A8J3E9Y2_9GAMM</name>
<dbReference type="InterPro" id="IPR017766">
    <property type="entry name" value="Sphingomyelinase/PLipase_C"/>
</dbReference>
<dbReference type="CDD" id="cd09078">
    <property type="entry name" value="nSMase"/>
    <property type="match status" value="1"/>
</dbReference>
<dbReference type="Gene3D" id="3.60.10.10">
    <property type="entry name" value="Endonuclease/exonuclease/phosphatase"/>
    <property type="match status" value="1"/>
</dbReference>
<proteinExistence type="predicted"/>
<organism evidence="4 5">
    <name type="scientific">Cysteiniphilum litorale</name>
    <dbReference type="NCBI Taxonomy" id="2056700"/>
    <lineage>
        <taxon>Bacteria</taxon>
        <taxon>Pseudomonadati</taxon>
        <taxon>Pseudomonadota</taxon>
        <taxon>Gammaproteobacteria</taxon>
        <taxon>Thiotrichales</taxon>
        <taxon>Fastidiosibacteraceae</taxon>
        <taxon>Cysteiniphilum</taxon>
    </lineage>
</organism>
<dbReference type="PANTHER" id="PTHR16320">
    <property type="entry name" value="SPHINGOMYELINASE FAMILY MEMBER"/>
    <property type="match status" value="1"/>
</dbReference>
<dbReference type="PANTHER" id="PTHR16320:SF23">
    <property type="entry name" value="SPHINGOMYELINASE C 1"/>
    <property type="match status" value="1"/>
</dbReference>
<gene>
    <name evidence="4" type="ORF">GCM10010995_25470</name>
</gene>
<reference evidence="4" key="2">
    <citation type="submission" date="2020-09" db="EMBL/GenBank/DDBJ databases">
        <authorList>
            <person name="Sun Q."/>
            <person name="Zhou Y."/>
        </authorList>
    </citation>
    <scope>NUCLEOTIDE SEQUENCE</scope>
    <source>
        <strain evidence="4">CGMCC 1.15758</strain>
    </source>
</reference>
<dbReference type="Pfam" id="PF03372">
    <property type="entry name" value="Exo_endo_phos"/>
    <property type="match status" value="1"/>
</dbReference>
<dbReference type="GO" id="GO:0005576">
    <property type="term" value="C:extracellular region"/>
    <property type="evidence" value="ECO:0007669"/>
    <property type="project" value="InterPro"/>
</dbReference>
<dbReference type="RefSeq" id="WP_157968337.1">
    <property type="nucleotide sequence ID" value="NZ_BMJS01000046.1"/>
</dbReference>
<reference evidence="4" key="1">
    <citation type="journal article" date="2014" name="Int. J. Syst. Evol. Microbiol.">
        <title>Complete genome sequence of Corynebacterium casei LMG S-19264T (=DSM 44701T), isolated from a smear-ripened cheese.</title>
        <authorList>
            <consortium name="US DOE Joint Genome Institute (JGI-PGF)"/>
            <person name="Walter F."/>
            <person name="Albersmeier A."/>
            <person name="Kalinowski J."/>
            <person name="Ruckert C."/>
        </authorList>
    </citation>
    <scope>NUCLEOTIDE SEQUENCE</scope>
    <source>
        <strain evidence="4">CGMCC 1.15758</strain>
    </source>
</reference>
<dbReference type="AlphaFoldDB" id="A0A8J3E9Y2"/>
<evidence type="ECO:0000313" key="5">
    <source>
        <dbReference type="Proteomes" id="UP000636949"/>
    </source>
</evidence>
<dbReference type="InterPro" id="IPR005135">
    <property type="entry name" value="Endo/exonuclease/phosphatase"/>
</dbReference>
<keyword evidence="5" id="KW-1185">Reference proteome</keyword>
<keyword evidence="1" id="KW-0732">Signal</keyword>
<accession>A0A8J3E9Y2</accession>
<evidence type="ECO:0000256" key="2">
    <source>
        <dbReference type="ARBA" id="ARBA00022801"/>
    </source>
</evidence>
<dbReference type="InterPro" id="IPR038772">
    <property type="entry name" value="Sph/SMPD2-like"/>
</dbReference>
<dbReference type="EMBL" id="BMJS01000046">
    <property type="protein sequence ID" value="GGG06860.1"/>
    <property type="molecule type" value="Genomic_DNA"/>
</dbReference>
<sequence length="312" mass="35029">MKRWKLIISALMLVITPYLFATEIKVMTYNVNLLPNIPTPLTTNLNKPYQRAYYIPKEIAKHNIDVVALQEAIAPISFYILDKRMKAFGYKYRTNVVGQPSLEHLNLLNGGVVIYSRYPIVGQPQYVVFPRSYGLEGISNKGAVFVAIEKDHQVYNFISLHAQSFSGTIDDNEFNVWKRQMGALQEAISNQHYTSNDKVILMGDFNADSGYSSTTEPTTGNIVYQTLLNMLHLKSSAPFAQNTLPFSYDKLTNSMAVSDERTTLDHILCIDGAICPSDTQSSVEIVALKNKRLGDMPDLSDHYAVIGNLVYP</sequence>
<feature type="domain" description="Endonuclease/exonuclease/phosphatase" evidence="3">
    <location>
        <begin position="27"/>
        <end position="269"/>
    </location>
</feature>
<dbReference type="InterPro" id="IPR036691">
    <property type="entry name" value="Endo/exonu/phosph_ase_sf"/>
</dbReference>
<evidence type="ECO:0000313" key="4">
    <source>
        <dbReference type="EMBL" id="GGG06860.1"/>
    </source>
</evidence>
<comment type="caution">
    <text evidence="4">The sequence shown here is derived from an EMBL/GenBank/DDBJ whole genome shotgun (WGS) entry which is preliminary data.</text>
</comment>
<dbReference type="GO" id="GO:0004767">
    <property type="term" value="F:sphingomyelin phosphodiesterase activity"/>
    <property type="evidence" value="ECO:0007669"/>
    <property type="project" value="InterPro"/>
</dbReference>
<protein>
    <recommendedName>
        <fullName evidence="3">Endonuclease/exonuclease/phosphatase domain-containing protein</fullName>
    </recommendedName>
</protein>
<dbReference type="OrthoDB" id="338539at2"/>
<dbReference type="SUPFAM" id="SSF56219">
    <property type="entry name" value="DNase I-like"/>
    <property type="match status" value="1"/>
</dbReference>
<evidence type="ECO:0000259" key="3">
    <source>
        <dbReference type="Pfam" id="PF03372"/>
    </source>
</evidence>
<keyword evidence="2" id="KW-0378">Hydrolase</keyword>
<dbReference type="Proteomes" id="UP000636949">
    <property type="component" value="Unassembled WGS sequence"/>
</dbReference>
<evidence type="ECO:0000256" key="1">
    <source>
        <dbReference type="ARBA" id="ARBA00022729"/>
    </source>
</evidence>